<accession>K1X3S5</accession>
<dbReference type="RefSeq" id="XP_007294483.1">
    <property type="nucleotide sequence ID" value="XM_007294421.1"/>
</dbReference>
<dbReference type="PROSITE" id="PS50181">
    <property type="entry name" value="FBOX"/>
    <property type="match status" value="1"/>
</dbReference>
<dbReference type="InterPro" id="IPR036047">
    <property type="entry name" value="F-box-like_dom_sf"/>
</dbReference>
<dbReference type="eggNOG" id="ENOG502T4AS">
    <property type="taxonomic scope" value="Eukaryota"/>
</dbReference>
<name>K1X3S5_MARBU</name>
<dbReference type="SUPFAM" id="SSF81383">
    <property type="entry name" value="F-box domain"/>
    <property type="match status" value="1"/>
</dbReference>
<proteinExistence type="predicted"/>
<dbReference type="Pfam" id="PF00646">
    <property type="entry name" value="F-box"/>
    <property type="match status" value="1"/>
</dbReference>
<evidence type="ECO:0000313" key="2">
    <source>
        <dbReference type="EMBL" id="EKD15378.1"/>
    </source>
</evidence>
<sequence>METLPIELRASVLQYLPLQELKNIRLASKNWALLGENYLMSPSFISAPHRPDTVRLHKISCHPTYARQIISVIFNHGGLNEYPPRQQLHFMKHYYRRSIRDQQSETWKASANFNRVEEKFLSGPCDEAILTDIFSRLPNLREVNVTLVASCPISKADRKVPRLLRDVWLFIPSPRPLDRVAIVERMNAIVRVLSSNSPTMNITSLVHDRLPFEFFAQQSAQIALPQPSATHVLHSPSSKPVPFVSAFRNLARVRLALDYSNQLNDKHMNLVFANLAQCLQAAAPSLRHFGLAILGNRKLQIRSFLAIFAEQRFAFPCLQSIALQGVRATEEELGDFLVALCWGGHGSLKSVRLGGKGLPSCSNGGGVLLERGSWSGLAKRLGREMNGVEVRVQRDTRSRENKHLWAFDVAVDIGELV</sequence>
<gene>
    <name evidence="2" type="ORF">MBM_06594</name>
</gene>
<dbReference type="EMBL" id="JH921442">
    <property type="protein sequence ID" value="EKD15378.1"/>
    <property type="molecule type" value="Genomic_DNA"/>
</dbReference>
<dbReference type="Proteomes" id="UP000006753">
    <property type="component" value="Unassembled WGS sequence"/>
</dbReference>
<dbReference type="HOGENOM" id="CLU_676459_0_0_1"/>
<evidence type="ECO:0000259" key="1">
    <source>
        <dbReference type="PROSITE" id="PS50181"/>
    </source>
</evidence>
<dbReference type="InterPro" id="IPR001810">
    <property type="entry name" value="F-box_dom"/>
</dbReference>
<dbReference type="GeneID" id="18762529"/>
<reference evidence="2 3" key="1">
    <citation type="journal article" date="2012" name="BMC Genomics">
        <title>Sequencing the genome of Marssonina brunnea reveals fungus-poplar co-evolution.</title>
        <authorList>
            <person name="Zhu S."/>
            <person name="Cao Y.-Z."/>
            <person name="Jiang C."/>
            <person name="Tan B.-Y."/>
            <person name="Wang Z."/>
            <person name="Feng S."/>
            <person name="Zhang L."/>
            <person name="Su X.-H."/>
            <person name="Brejova B."/>
            <person name="Vinar T."/>
            <person name="Xu M."/>
            <person name="Wang M.-X."/>
            <person name="Zhang S.-G."/>
            <person name="Huang M.-R."/>
            <person name="Wu R."/>
            <person name="Zhou Y."/>
        </authorList>
    </citation>
    <scope>NUCLEOTIDE SEQUENCE [LARGE SCALE GENOMIC DNA]</scope>
    <source>
        <strain evidence="2 3">MB_m1</strain>
    </source>
</reference>
<dbReference type="OrthoDB" id="5224238at2759"/>
<feature type="domain" description="F-box" evidence="1">
    <location>
        <begin position="1"/>
        <end position="47"/>
    </location>
</feature>
<keyword evidence="3" id="KW-1185">Reference proteome</keyword>
<dbReference type="AlphaFoldDB" id="K1X3S5"/>
<protein>
    <recommendedName>
        <fullName evidence="1">F-box domain-containing protein</fullName>
    </recommendedName>
</protein>
<evidence type="ECO:0000313" key="3">
    <source>
        <dbReference type="Proteomes" id="UP000006753"/>
    </source>
</evidence>
<dbReference type="InParanoid" id="K1X3S5"/>
<organism evidence="2 3">
    <name type="scientific">Marssonina brunnea f. sp. multigermtubi (strain MB_m1)</name>
    <name type="common">Marssonina leaf spot fungus</name>
    <dbReference type="NCBI Taxonomy" id="1072389"/>
    <lineage>
        <taxon>Eukaryota</taxon>
        <taxon>Fungi</taxon>
        <taxon>Dikarya</taxon>
        <taxon>Ascomycota</taxon>
        <taxon>Pezizomycotina</taxon>
        <taxon>Leotiomycetes</taxon>
        <taxon>Helotiales</taxon>
        <taxon>Drepanopezizaceae</taxon>
        <taxon>Drepanopeziza</taxon>
    </lineage>
</organism>
<dbReference type="KEGG" id="mbe:MBM_06594"/>